<feature type="transmembrane region" description="Helical" evidence="1">
    <location>
        <begin position="262"/>
        <end position="285"/>
    </location>
</feature>
<keyword evidence="1" id="KW-0472">Membrane</keyword>
<reference evidence="2 3" key="1">
    <citation type="submission" date="2023-09" db="EMBL/GenBank/DDBJ databases">
        <title>Pyrofollis japonicus gen. nov. sp. nov., a novel member of the family Pyrodictiaceae isolated from the Iheya North hydrothermal field.</title>
        <authorList>
            <person name="Miyazaki U."/>
            <person name="Sanari M."/>
            <person name="Tame A."/>
            <person name="Kitajima M."/>
            <person name="Okamoto A."/>
            <person name="Sawayama S."/>
            <person name="Miyazaki J."/>
            <person name="Takai K."/>
            <person name="Nakagawa S."/>
        </authorList>
    </citation>
    <scope>NUCLEOTIDE SEQUENCE [LARGE SCALE GENOMIC DNA]</scope>
    <source>
        <strain evidence="2 3">AV2</strain>
    </source>
</reference>
<evidence type="ECO:0008006" key="4">
    <source>
        <dbReference type="Google" id="ProtNLM"/>
    </source>
</evidence>
<feature type="transmembrane region" description="Helical" evidence="1">
    <location>
        <begin position="70"/>
        <end position="92"/>
    </location>
</feature>
<feature type="transmembrane region" description="Helical" evidence="1">
    <location>
        <begin position="130"/>
        <end position="152"/>
    </location>
</feature>
<dbReference type="InterPro" id="IPR036259">
    <property type="entry name" value="MFS_trans_sf"/>
</dbReference>
<dbReference type="SUPFAM" id="SSF103473">
    <property type="entry name" value="MFS general substrate transporter"/>
    <property type="match status" value="1"/>
</dbReference>
<gene>
    <name evidence="2" type="ORF">PABY_18170</name>
</gene>
<dbReference type="RefSeq" id="WP_338249393.1">
    <property type="nucleotide sequence ID" value="NZ_AP028907.1"/>
</dbReference>
<dbReference type="EMBL" id="AP028907">
    <property type="protein sequence ID" value="BES82250.1"/>
    <property type="molecule type" value="Genomic_DNA"/>
</dbReference>
<keyword evidence="3" id="KW-1185">Reference proteome</keyword>
<accession>A0ABM8IXK0</accession>
<dbReference type="Gene3D" id="1.20.1250.20">
    <property type="entry name" value="MFS general substrate transporter like domains"/>
    <property type="match status" value="1"/>
</dbReference>
<evidence type="ECO:0000313" key="2">
    <source>
        <dbReference type="EMBL" id="BES82250.1"/>
    </source>
</evidence>
<feature type="transmembrane region" description="Helical" evidence="1">
    <location>
        <begin position="7"/>
        <end position="28"/>
    </location>
</feature>
<feature type="transmembrane region" description="Helical" evidence="1">
    <location>
        <begin position="158"/>
        <end position="176"/>
    </location>
</feature>
<dbReference type="GeneID" id="89289827"/>
<evidence type="ECO:0000256" key="1">
    <source>
        <dbReference type="SAM" id="Phobius"/>
    </source>
</evidence>
<evidence type="ECO:0000313" key="3">
    <source>
        <dbReference type="Proteomes" id="UP001341135"/>
    </source>
</evidence>
<feature type="transmembrane region" description="Helical" evidence="1">
    <location>
        <begin position="324"/>
        <end position="348"/>
    </location>
</feature>
<proteinExistence type="predicted"/>
<feature type="transmembrane region" description="Helical" evidence="1">
    <location>
        <begin position="98"/>
        <end position="118"/>
    </location>
</feature>
<feature type="transmembrane region" description="Helical" evidence="1">
    <location>
        <begin position="197"/>
        <end position="218"/>
    </location>
</feature>
<name>A0ABM8IXK0_9CREN</name>
<dbReference type="Proteomes" id="UP001341135">
    <property type="component" value="Chromosome"/>
</dbReference>
<keyword evidence="1" id="KW-1133">Transmembrane helix</keyword>
<feature type="transmembrane region" description="Helical" evidence="1">
    <location>
        <begin position="230"/>
        <end position="255"/>
    </location>
</feature>
<feature type="transmembrane region" description="Helical" evidence="1">
    <location>
        <begin position="40"/>
        <end position="63"/>
    </location>
</feature>
<sequence length="358" mass="36925">MTRLARSLAAIAAANLLWGVGWSFAPLIPLYALEVGVSEALYGLVYGLGLLVAMVSGLLGGLLASRGPRAAWATAVASYAVAGLGLLVMFAWRGLPGFVLGYALYSLNSVGWPPLAALLSGARASSRVMVFALSTSVRVGAALGGAVAYRVAGTAAEGLWAASLVFLVSAIPALLLDTRGFQPRRHGRLVLRAYREALLYGAASALPLVFAPFAPYYLRAAGLEVREVPLYYVSLHAAGMVLPPLLAPYPVLVAVLLAAAPLLVYSGVHAAMLLGLAFLSLAGALDEILYAHVSRARPGDPLLAGALQTARNLARAPASWLGGALYSVGPALHVSVSALATALMAALLRPKGPQLRGS</sequence>
<keyword evidence="1" id="KW-0812">Transmembrane</keyword>
<organism evidence="2 3">
    <name type="scientific">Pyrodictium abyssi</name>
    <dbReference type="NCBI Taxonomy" id="54256"/>
    <lineage>
        <taxon>Archaea</taxon>
        <taxon>Thermoproteota</taxon>
        <taxon>Thermoprotei</taxon>
        <taxon>Desulfurococcales</taxon>
        <taxon>Pyrodictiaceae</taxon>
        <taxon>Pyrodictium</taxon>
    </lineage>
</organism>
<protein>
    <recommendedName>
        <fullName evidence="4">MFS transporter</fullName>
    </recommendedName>
</protein>